<feature type="region of interest" description="Disordered" evidence="1">
    <location>
        <begin position="1"/>
        <end position="27"/>
    </location>
</feature>
<keyword evidence="2" id="KW-1133">Transmembrane helix</keyword>
<organism evidence="3 4">
    <name type="scientific">Fragilariopsis cylindrus CCMP1102</name>
    <dbReference type="NCBI Taxonomy" id="635003"/>
    <lineage>
        <taxon>Eukaryota</taxon>
        <taxon>Sar</taxon>
        <taxon>Stramenopiles</taxon>
        <taxon>Ochrophyta</taxon>
        <taxon>Bacillariophyta</taxon>
        <taxon>Bacillariophyceae</taxon>
        <taxon>Bacillariophycidae</taxon>
        <taxon>Bacillariales</taxon>
        <taxon>Bacillariaceae</taxon>
        <taxon>Fragilariopsis</taxon>
    </lineage>
</organism>
<feature type="transmembrane region" description="Helical" evidence="2">
    <location>
        <begin position="36"/>
        <end position="55"/>
    </location>
</feature>
<keyword evidence="2" id="KW-0812">Transmembrane</keyword>
<evidence type="ECO:0000313" key="3">
    <source>
        <dbReference type="EMBL" id="OEU11702.1"/>
    </source>
</evidence>
<gene>
    <name evidence="3" type="ORF">FRACYDRAFT_270658</name>
</gene>
<reference evidence="3 4" key="1">
    <citation type="submission" date="2016-09" db="EMBL/GenBank/DDBJ databases">
        <title>Extensive genetic diversity and differential bi-allelic expression allows diatom success in the polar Southern Ocean.</title>
        <authorList>
            <consortium name="DOE Joint Genome Institute"/>
            <person name="Mock T."/>
            <person name="Otillar R.P."/>
            <person name="Strauss J."/>
            <person name="Dupont C."/>
            <person name="Frickenhaus S."/>
            <person name="Maumus F."/>
            <person name="Mcmullan M."/>
            <person name="Sanges R."/>
            <person name="Schmutz J."/>
            <person name="Toseland A."/>
            <person name="Valas R."/>
            <person name="Veluchamy A."/>
            <person name="Ward B.J."/>
            <person name="Allen A."/>
            <person name="Barry K."/>
            <person name="Falciatore A."/>
            <person name="Ferrante M."/>
            <person name="Fortunato A.E."/>
            <person name="Gloeckner G."/>
            <person name="Gruber A."/>
            <person name="Hipkin R."/>
            <person name="Janech M."/>
            <person name="Kroth P."/>
            <person name="Leese F."/>
            <person name="Lindquist E."/>
            <person name="Lyon B.R."/>
            <person name="Martin J."/>
            <person name="Mayer C."/>
            <person name="Parker M."/>
            <person name="Quesneville H."/>
            <person name="Raymond J."/>
            <person name="Uhlig C."/>
            <person name="Valentin K.U."/>
            <person name="Worden A.Z."/>
            <person name="Armbrust E.V."/>
            <person name="Bowler C."/>
            <person name="Green B."/>
            <person name="Moulton V."/>
            <person name="Van Oosterhout C."/>
            <person name="Grigoriev I."/>
        </authorList>
    </citation>
    <scope>NUCLEOTIDE SEQUENCE [LARGE SCALE GENOMIC DNA]</scope>
    <source>
        <strain evidence="3 4">CCMP1102</strain>
    </source>
</reference>
<dbReference type="EMBL" id="KV784366">
    <property type="protein sequence ID" value="OEU11702.1"/>
    <property type="molecule type" value="Genomic_DNA"/>
</dbReference>
<proteinExistence type="predicted"/>
<keyword evidence="2" id="KW-0472">Membrane</keyword>
<dbReference type="OrthoDB" id="196637at2759"/>
<dbReference type="KEGG" id="fcy:FRACYDRAFT_270658"/>
<sequence>MTKYESIPHANADITMTPPRSDESVQRRHSKMSLRVILIGGGVVSMLLVIAIAVYSSTGSSATTAAATVALGNNYVSSSVPSCTFEECYGSNCNHEVAPFTCLFNNGGPHGGCSPTPWLEGTCTTSCDLTNCSFLDIPEDTKSCDQPCDQTFCTDYADRLCGDDVPYQCTSGSAKFGCSNGKLEWTLRTSSDTCSSCCNTNKSCE</sequence>
<evidence type="ECO:0000256" key="2">
    <source>
        <dbReference type="SAM" id="Phobius"/>
    </source>
</evidence>
<keyword evidence="4" id="KW-1185">Reference proteome</keyword>
<name>A0A1E7F0H4_9STRA</name>
<accession>A0A1E7F0H4</accession>
<dbReference type="AlphaFoldDB" id="A0A1E7F0H4"/>
<evidence type="ECO:0000313" key="4">
    <source>
        <dbReference type="Proteomes" id="UP000095751"/>
    </source>
</evidence>
<dbReference type="Proteomes" id="UP000095751">
    <property type="component" value="Unassembled WGS sequence"/>
</dbReference>
<protein>
    <submittedName>
        <fullName evidence="3">Uncharacterized protein</fullName>
    </submittedName>
</protein>
<dbReference type="InParanoid" id="A0A1E7F0H4"/>
<evidence type="ECO:0000256" key="1">
    <source>
        <dbReference type="SAM" id="MobiDB-lite"/>
    </source>
</evidence>